<evidence type="ECO:0000256" key="3">
    <source>
        <dbReference type="ARBA" id="ARBA00022691"/>
    </source>
</evidence>
<dbReference type="PANTHER" id="PTHR11228">
    <property type="entry name" value="RADICAL SAM DOMAIN PROTEIN"/>
    <property type="match status" value="1"/>
</dbReference>
<gene>
    <name evidence="8" type="ORF">FTV88_2809</name>
</gene>
<dbReference type="GO" id="GO:0046872">
    <property type="term" value="F:metal ion binding"/>
    <property type="evidence" value="ECO:0007669"/>
    <property type="project" value="UniProtKB-KW"/>
</dbReference>
<dbReference type="InterPro" id="IPR007197">
    <property type="entry name" value="rSAM"/>
</dbReference>
<evidence type="ECO:0000256" key="4">
    <source>
        <dbReference type="ARBA" id="ARBA00022723"/>
    </source>
</evidence>
<dbReference type="PANTHER" id="PTHR11228:SF34">
    <property type="entry name" value="TUNGSTEN-CONTAINING ALDEHYDE FERREDOXIN OXIDOREDUCTASE COFACTOR MODIFYING PROTEIN"/>
    <property type="match status" value="1"/>
</dbReference>
<organism evidence="8 9">
    <name type="scientific">Heliorestis convoluta</name>
    <dbReference type="NCBI Taxonomy" id="356322"/>
    <lineage>
        <taxon>Bacteria</taxon>
        <taxon>Bacillati</taxon>
        <taxon>Bacillota</taxon>
        <taxon>Clostridia</taxon>
        <taxon>Eubacteriales</taxon>
        <taxon>Heliobacteriaceae</taxon>
        <taxon>Heliorestis</taxon>
    </lineage>
</organism>
<comment type="cofactor">
    <cofactor evidence="1">
        <name>[4Fe-4S] cluster</name>
        <dbReference type="ChEBI" id="CHEBI:49883"/>
    </cofactor>
</comment>
<dbReference type="GO" id="GO:0003824">
    <property type="term" value="F:catalytic activity"/>
    <property type="evidence" value="ECO:0007669"/>
    <property type="project" value="InterPro"/>
</dbReference>
<keyword evidence="3" id="KW-0949">S-adenosyl-L-methionine</keyword>
<keyword evidence="4" id="KW-0479">Metal-binding</keyword>
<feature type="domain" description="Radical SAM core" evidence="7">
    <location>
        <begin position="22"/>
        <end position="247"/>
    </location>
</feature>
<dbReference type="InterPro" id="IPR034391">
    <property type="entry name" value="AdoMet-like_SPASM_containing"/>
</dbReference>
<dbReference type="EMBL" id="CP045875">
    <property type="protein sequence ID" value="QGG48898.1"/>
    <property type="molecule type" value="Genomic_DNA"/>
</dbReference>
<keyword evidence="9" id="KW-1185">Reference proteome</keyword>
<evidence type="ECO:0000256" key="2">
    <source>
        <dbReference type="ARBA" id="ARBA00022485"/>
    </source>
</evidence>
<dbReference type="OrthoDB" id="6258756at2"/>
<keyword evidence="6" id="KW-0411">Iron-sulfur</keyword>
<dbReference type="SFLD" id="SFLDG01387">
    <property type="entry name" value="BtrN-like_SPASM_domain_contain"/>
    <property type="match status" value="1"/>
</dbReference>
<keyword evidence="5" id="KW-0408">Iron</keyword>
<dbReference type="InterPro" id="IPR058240">
    <property type="entry name" value="rSAM_sf"/>
</dbReference>
<dbReference type="Pfam" id="PF04055">
    <property type="entry name" value="Radical_SAM"/>
    <property type="match status" value="1"/>
</dbReference>
<dbReference type="SFLD" id="SFLDG01067">
    <property type="entry name" value="SPASM/twitch_domain_containing"/>
    <property type="match status" value="1"/>
</dbReference>
<evidence type="ECO:0000256" key="6">
    <source>
        <dbReference type="ARBA" id="ARBA00023014"/>
    </source>
</evidence>
<dbReference type="SFLD" id="SFLDS00029">
    <property type="entry name" value="Radical_SAM"/>
    <property type="match status" value="1"/>
</dbReference>
<evidence type="ECO:0000259" key="7">
    <source>
        <dbReference type="PROSITE" id="PS51918"/>
    </source>
</evidence>
<name>A0A5Q2N1M3_9FIRM</name>
<evidence type="ECO:0000256" key="1">
    <source>
        <dbReference type="ARBA" id="ARBA00001966"/>
    </source>
</evidence>
<dbReference type="AlphaFoldDB" id="A0A5Q2N1M3"/>
<dbReference type="InterPro" id="IPR013785">
    <property type="entry name" value="Aldolase_TIM"/>
</dbReference>
<dbReference type="CDD" id="cd01335">
    <property type="entry name" value="Radical_SAM"/>
    <property type="match status" value="1"/>
</dbReference>
<sequence>MRAVINPAYVKERIQLGEVLPLSGPYRITISASQICNFKCFYCTHSLDKNKVLETGFKFKNMEYEELISLADQLLEFPQRLKLIVFSGMGEPLLNEKLPNMIKYLKDNNVSDRVEMYSNASLLNKEITHKLIDAGLDSLKISLEGLSSEKYKKVCKCNVNFEEFKSNIKYFYENRGQCKVYIKIIDACLGEGEDKKFYEMFGSICDEIFIEHLSDCQPLTGDCEGIVNTTRTMYNEPAVVSRVCPLLFYSLYADADCNIYPCVTLGLPLSFSVGNFRNEKIIDMWNGEKVRRLRLQHLNGERNSISVCKECGNMTAMYHKEDDIDKYADKIKILMNDAE</sequence>
<dbReference type="InterPro" id="IPR050377">
    <property type="entry name" value="Radical_SAM_PqqE_MftC-like"/>
</dbReference>
<dbReference type="GO" id="GO:0051536">
    <property type="term" value="F:iron-sulfur cluster binding"/>
    <property type="evidence" value="ECO:0007669"/>
    <property type="project" value="UniProtKB-KW"/>
</dbReference>
<dbReference type="KEGG" id="hcv:FTV88_2809"/>
<dbReference type="Gene3D" id="3.20.20.70">
    <property type="entry name" value="Aldolase class I"/>
    <property type="match status" value="1"/>
</dbReference>
<evidence type="ECO:0000313" key="9">
    <source>
        <dbReference type="Proteomes" id="UP000366051"/>
    </source>
</evidence>
<evidence type="ECO:0000256" key="5">
    <source>
        <dbReference type="ARBA" id="ARBA00023004"/>
    </source>
</evidence>
<keyword evidence="2" id="KW-0004">4Fe-4S</keyword>
<evidence type="ECO:0000313" key="8">
    <source>
        <dbReference type="EMBL" id="QGG48898.1"/>
    </source>
</evidence>
<dbReference type="SUPFAM" id="SSF102114">
    <property type="entry name" value="Radical SAM enzymes"/>
    <property type="match status" value="1"/>
</dbReference>
<proteinExistence type="predicted"/>
<reference evidence="9" key="1">
    <citation type="submission" date="2019-11" db="EMBL/GenBank/DDBJ databases">
        <title>Genome sequence of Heliorestis convoluta strain HH, an alkaliphilic and minimalistic phototrophic bacterium from a soda lake in Egypt.</title>
        <authorList>
            <person name="Dewey E.D."/>
            <person name="Stokes L.M."/>
            <person name="Burchell B.M."/>
            <person name="Shaffer K.N."/>
            <person name="Huntington A.M."/>
            <person name="Baker J.M."/>
            <person name="Nadendla S."/>
            <person name="Giglio M.G."/>
            <person name="Touchman J.W."/>
            <person name="Blankenship R.E."/>
            <person name="Madigan M.T."/>
            <person name="Sattley W.M."/>
        </authorList>
    </citation>
    <scope>NUCLEOTIDE SEQUENCE [LARGE SCALE GENOMIC DNA]</scope>
    <source>
        <strain evidence="9">HH</strain>
    </source>
</reference>
<accession>A0A5Q2N1M3</accession>
<dbReference type="RefSeq" id="WP_153725976.1">
    <property type="nucleotide sequence ID" value="NZ_CP045875.1"/>
</dbReference>
<dbReference type="Proteomes" id="UP000366051">
    <property type="component" value="Chromosome"/>
</dbReference>
<dbReference type="PROSITE" id="PS51918">
    <property type="entry name" value="RADICAL_SAM"/>
    <property type="match status" value="1"/>
</dbReference>
<dbReference type="Pfam" id="PF13186">
    <property type="entry name" value="SPASM"/>
    <property type="match status" value="1"/>
</dbReference>
<protein>
    <submittedName>
        <fullName evidence="8">Radical SAM superfamily protein</fullName>
    </submittedName>
</protein>
<dbReference type="InterPro" id="IPR023885">
    <property type="entry name" value="4Fe4S-binding_SPASM_dom"/>
</dbReference>